<gene>
    <name evidence="2" type="ORF">HNY73_000360</name>
</gene>
<feature type="compositionally biased region" description="Pro residues" evidence="1">
    <location>
        <begin position="107"/>
        <end position="117"/>
    </location>
</feature>
<evidence type="ECO:0000256" key="1">
    <source>
        <dbReference type="SAM" id="MobiDB-lite"/>
    </source>
</evidence>
<protein>
    <submittedName>
        <fullName evidence="2">Uncharacterized protein</fullName>
    </submittedName>
</protein>
<accession>A0A8T0G3U5</accession>
<keyword evidence="3" id="KW-1185">Reference proteome</keyword>
<sequence length="117" mass="12829">MGPSGHSSCSLRDPEEDMSSDSSSPPRPQHKRRSSYENVDDQGFYPNKPPPSSAVRRSRESLQRSTPSPRPVVRSSPRGMSLGGRTPLKEKVRGPRKPRGEGKAPRLGPPTPSAFRL</sequence>
<comment type="caution">
    <text evidence="2">The sequence shown here is derived from an EMBL/GenBank/DDBJ whole genome shotgun (WGS) entry which is preliminary data.</text>
</comment>
<reference evidence="2" key="1">
    <citation type="journal article" date="2020" name="bioRxiv">
        <title>Chromosome-level reference genome of the European wasp spider Argiope bruennichi: a resource for studies on range expansion and evolutionary adaptation.</title>
        <authorList>
            <person name="Sheffer M.M."/>
            <person name="Hoppe A."/>
            <person name="Krehenwinkel H."/>
            <person name="Uhl G."/>
            <person name="Kuss A.W."/>
            <person name="Jensen L."/>
            <person name="Jensen C."/>
            <person name="Gillespie R.G."/>
            <person name="Hoff K.J."/>
            <person name="Prost S."/>
        </authorList>
    </citation>
    <scope>NUCLEOTIDE SEQUENCE</scope>
</reference>
<dbReference type="Proteomes" id="UP000807504">
    <property type="component" value="Unassembled WGS sequence"/>
</dbReference>
<organism evidence="2 3">
    <name type="scientific">Argiope bruennichi</name>
    <name type="common">Wasp spider</name>
    <name type="synonym">Aranea bruennichi</name>
    <dbReference type="NCBI Taxonomy" id="94029"/>
    <lineage>
        <taxon>Eukaryota</taxon>
        <taxon>Metazoa</taxon>
        <taxon>Ecdysozoa</taxon>
        <taxon>Arthropoda</taxon>
        <taxon>Chelicerata</taxon>
        <taxon>Arachnida</taxon>
        <taxon>Araneae</taxon>
        <taxon>Araneomorphae</taxon>
        <taxon>Entelegynae</taxon>
        <taxon>Araneoidea</taxon>
        <taxon>Araneidae</taxon>
        <taxon>Argiope</taxon>
    </lineage>
</organism>
<feature type="compositionally biased region" description="Polar residues" evidence="1">
    <location>
        <begin position="1"/>
        <end position="10"/>
    </location>
</feature>
<dbReference type="EMBL" id="JABXBU010000001">
    <property type="protein sequence ID" value="KAF8795913.1"/>
    <property type="molecule type" value="Genomic_DNA"/>
</dbReference>
<reference evidence="2" key="2">
    <citation type="submission" date="2020-06" db="EMBL/GenBank/DDBJ databases">
        <authorList>
            <person name="Sheffer M."/>
        </authorList>
    </citation>
    <scope>NUCLEOTIDE SEQUENCE</scope>
</reference>
<feature type="region of interest" description="Disordered" evidence="1">
    <location>
        <begin position="1"/>
        <end position="117"/>
    </location>
</feature>
<feature type="compositionally biased region" description="Basic and acidic residues" evidence="1">
    <location>
        <begin position="87"/>
        <end position="104"/>
    </location>
</feature>
<dbReference type="AlphaFoldDB" id="A0A8T0G3U5"/>
<name>A0A8T0G3U5_ARGBR</name>
<evidence type="ECO:0000313" key="3">
    <source>
        <dbReference type="Proteomes" id="UP000807504"/>
    </source>
</evidence>
<proteinExistence type="predicted"/>
<feature type="compositionally biased region" description="Low complexity" evidence="1">
    <location>
        <begin position="64"/>
        <end position="78"/>
    </location>
</feature>
<evidence type="ECO:0000313" key="2">
    <source>
        <dbReference type="EMBL" id="KAF8795913.1"/>
    </source>
</evidence>